<feature type="domain" description="Ribbon-helix-helix protein CopG" evidence="1">
    <location>
        <begin position="63"/>
        <end position="98"/>
    </location>
</feature>
<dbReference type="Pfam" id="PF01402">
    <property type="entry name" value="RHH_1"/>
    <property type="match status" value="1"/>
</dbReference>
<dbReference type="Gene3D" id="1.10.1220.10">
    <property type="entry name" value="Met repressor-like"/>
    <property type="match status" value="1"/>
</dbReference>
<dbReference type="InterPro" id="IPR013321">
    <property type="entry name" value="Arc_rbn_hlx_hlx"/>
</dbReference>
<dbReference type="InterPro" id="IPR010985">
    <property type="entry name" value="Ribbon_hlx_hlx"/>
</dbReference>
<protein>
    <submittedName>
        <fullName evidence="2">Ribbon-helix-helix protein, CopG family</fullName>
    </submittedName>
</protein>
<dbReference type="SUPFAM" id="SSF47598">
    <property type="entry name" value="Ribbon-helix-helix"/>
    <property type="match status" value="1"/>
</dbReference>
<dbReference type="InterPro" id="IPR002145">
    <property type="entry name" value="CopG"/>
</dbReference>
<comment type="caution">
    <text evidence="2">The sequence shown here is derived from an EMBL/GenBank/DDBJ whole genome shotgun (WGS) entry which is preliminary data.</text>
</comment>
<evidence type="ECO:0000259" key="1">
    <source>
        <dbReference type="Pfam" id="PF01402"/>
    </source>
</evidence>
<organism evidence="2 3">
    <name type="scientific">Nostoc paludosum FACHB-159</name>
    <dbReference type="NCBI Taxonomy" id="2692908"/>
    <lineage>
        <taxon>Bacteria</taxon>
        <taxon>Bacillati</taxon>
        <taxon>Cyanobacteriota</taxon>
        <taxon>Cyanophyceae</taxon>
        <taxon>Nostocales</taxon>
        <taxon>Nostocaceae</taxon>
        <taxon>Nostoc</taxon>
    </lineage>
</organism>
<proteinExistence type="predicted"/>
<dbReference type="EMBL" id="JACJTU010000096">
    <property type="protein sequence ID" value="MBD2739605.1"/>
    <property type="molecule type" value="Genomic_DNA"/>
</dbReference>
<dbReference type="Proteomes" id="UP000637383">
    <property type="component" value="Unassembled WGS sequence"/>
</dbReference>
<evidence type="ECO:0000313" key="2">
    <source>
        <dbReference type="EMBL" id="MBD2739605.1"/>
    </source>
</evidence>
<dbReference type="RefSeq" id="WP_190960095.1">
    <property type="nucleotide sequence ID" value="NZ_JACJTU010000096.1"/>
</dbReference>
<accession>A0ABR8KNM0</accession>
<sequence length="105" mass="12240">MSNTRKPLNEKLDKFIFGREETNGKFTDNSETAKQLEQDLEKESNNLLDKLIKDSPRKEKPIRVSLDLSPDMHKKLTNLANRTGRKKSEILRILLEQAFEDINIE</sequence>
<name>A0ABR8KNM0_9NOSO</name>
<evidence type="ECO:0000313" key="3">
    <source>
        <dbReference type="Proteomes" id="UP000637383"/>
    </source>
</evidence>
<gene>
    <name evidence="2" type="ORF">H6H03_38130</name>
</gene>
<keyword evidence="3" id="KW-1185">Reference proteome</keyword>
<reference evidence="2 3" key="1">
    <citation type="journal article" date="2020" name="ISME J.">
        <title>Comparative genomics reveals insights into cyanobacterial evolution and habitat adaptation.</title>
        <authorList>
            <person name="Chen M.Y."/>
            <person name="Teng W.K."/>
            <person name="Zhao L."/>
            <person name="Hu C.X."/>
            <person name="Zhou Y.K."/>
            <person name="Han B.P."/>
            <person name="Song L.R."/>
            <person name="Shu W.S."/>
        </authorList>
    </citation>
    <scope>NUCLEOTIDE SEQUENCE [LARGE SCALE GENOMIC DNA]</scope>
    <source>
        <strain evidence="2 3">FACHB-159</strain>
    </source>
</reference>